<dbReference type="GO" id="GO:0009086">
    <property type="term" value="P:methionine biosynthetic process"/>
    <property type="evidence" value="ECO:0007669"/>
    <property type="project" value="TreeGrafter"/>
</dbReference>
<feature type="domain" description="Hcy-binding" evidence="6">
    <location>
        <begin position="6"/>
        <end position="420"/>
    </location>
</feature>
<protein>
    <submittedName>
        <fullName evidence="7">Homocysteine S-methyltransferase</fullName>
    </submittedName>
</protein>
<evidence type="ECO:0000256" key="4">
    <source>
        <dbReference type="ARBA" id="ARBA00022833"/>
    </source>
</evidence>
<keyword evidence="8" id="KW-1185">Reference proteome</keyword>
<dbReference type="InterPro" id="IPR051486">
    <property type="entry name" value="Hcy_S-methyltransferase"/>
</dbReference>
<dbReference type="GO" id="GO:0046872">
    <property type="term" value="F:metal ion binding"/>
    <property type="evidence" value="ECO:0007669"/>
    <property type="project" value="UniProtKB-KW"/>
</dbReference>
<dbReference type="SUPFAM" id="SSF82282">
    <property type="entry name" value="Homocysteine S-methyltransferase"/>
    <property type="match status" value="1"/>
</dbReference>
<feature type="binding site" evidence="5">
    <location>
        <position position="306"/>
    </location>
    <ligand>
        <name>Zn(2+)</name>
        <dbReference type="ChEBI" id="CHEBI:29105"/>
    </ligand>
</feature>
<keyword evidence="4 5" id="KW-0862">Zinc</keyword>
<evidence type="ECO:0000256" key="1">
    <source>
        <dbReference type="ARBA" id="ARBA00022603"/>
    </source>
</evidence>
<name>A0AAD6VHC0_9AGAR</name>
<accession>A0AAD6VHC0</accession>
<evidence type="ECO:0000313" key="7">
    <source>
        <dbReference type="EMBL" id="KAJ7213032.1"/>
    </source>
</evidence>
<evidence type="ECO:0000256" key="5">
    <source>
        <dbReference type="PROSITE-ProRule" id="PRU00333"/>
    </source>
</evidence>
<dbReference type="PANTHER" id="PTHR46015:SF1">
    <property type="entry name" value="HOMOCYSTEINE S-METHYLTRANSFERASE-LIKE ISOFORM 1"/>
    <property type="match status" value="1"/>
</dbReference>
<evidence type="ECO:0000256" key="3">
    <source>
        <dbReference type="ARBA" id="ARBA00022723"/>
    </source>
</evidence>
<dbReference type="GO" id="GO:0008898">
    <property type="term" value="F:S-adenosylmethionine-homocysteine S-methyltransferase activity"/>
    <property type="evidence" value="ECO:0007669"/>
    <property type="project" value="TreeGrafter"/>
</dbReference>
<sequence length="423" mass="45695">MSTMSVAVTTLPLYPSRSTEEGDVGTTLEQTFGLDISHTPLWSAEVAIEHPETIVDAHLAFLRAGARMILTSTFVSGLPAYQYSLSTFQLAGYSAADAHRLMARCVQLAEEARARFCAERNLDAAAAASVKIALSLGPYGAGLSPAQEFDGFYPPPFGPRGYAPGAGNTNTFARREDEEAAVEALAQFHLGRLRAITRDAGAWRAIDAVAFETVPLVREARAVRVAMGRLFADAADSDGSRGGVQRKPWWVSFVFPDGRFPETVPGPHGEELRHVSVRAIVAAAFQDTTSGDGEPLPRPSALGINCTNVDALPELLAEMEDALREILLAGHASSEEEAPEWHSERPWLLLYPNGGDVYDPVSQTWVVKGNKGVWAEKLRSIVTNLREEHFGAKQSVWAGVVVGGCCRTGPEDIALLSKLLQER</sequence>
<dbReference type="GO" id="GO:0032259">
    <property type="term" value="P:methylation"/>
    <property type="evidence" value="ECO:0007669"/>
    <property type="project" value="UniProtKB-KW"/>
</dbReference>
<keyword evidence="3 5" id="KW-0479">Metal-binding</keyword>
<dbReference type="InterPro" id="IPR003726">
    <property type="entry name" value="HCY_dom"/>
</dbReference>
<dbReference type="AlphaFoldDB" id="A0AAD6VHC0"/>
<dbReference type="PANTHER" id="PTHR46015">
    <property type="entry name" value="ZGC:172121"/>
    <property type="match status" value="1"/>
</dbReference>
<gene>
    <name evidence="7" type="ORF">GGX14DRAFT_696935</name>
</gene>
<reference evidence="7" key="1">
    <citation type="submission" date="2023-03" db="EMBL/GenBank/DDBJ databases">
        <title>Massive genome expansion in bonnet fungi (Mycena s.s.) driven by repeated elements and novel gene families across ecological guilds.</title>
        <authorList>
            <consortium name="Lawrence Berkeley National Laboratory"/>
            <person name="Harder C.B."/>
            <person name="Miyauchi S."/>
            <person name="Viragh M."/>
            <person name="Kuo A."/>
            <person name="Thoen E."/>
            <person name="Andreopoulos B."/>
            <person name="Lu D."/>
            <person name="Skrede I."/>
            <person name="Drula E."/>
            <person name="Henrissat B."/>
            <person name="Morin E."/>
            <person name="Kohler A."/>
            <person name="Barry K."/>
            <person name="LaButti K."/>
            <person name="Morin E."/>
            <person name="Salamov A."/>
            <person name="Lipzen A."/>
            <person name="Mereny Z."/>
            <person name="Hegedus B."/>
            <person name="Baldrian P."/>
            <person name="Stursova M."/>
            <person name="Weitz H."/>
            <person name="Taylor A."/>
            <person name="Grigoriev I.V."/>
            <person name="Nagy L.G."/>
            <person name="Martin F."/>
            <person name="Kauserud H."/>
        </authorList>
    </citation>
    <scope>NUCLEOTIDE SEQUENCE</scope>
    <source>
        <strain evidence="7">9144</strain>
    </source>
</reference>
<comment type="caution">
    <text evidence="7">The sequence shown here is derived from an EMBL/GenBank/DDBJ whole genome shotgun (WGS) entry which is preliminary data.</text>
</comment>
<feature type="binding site" evidence="5">
    <location>
        <position position="406"/>
    </location>
    <ligand>
        <name>Zn(2+)</name>
        <dbReference type="ChEBI" id="CHEBI:29105"/>
    </ligand>
</feature>
<dbReference type="Gene3D" id="3.20.20.330">
    <property type="entry name" value="Homocysteine-binding-like domain"/>
    <property type="match status" value="1"/>
</dbReference>
<keyword evidence="1 5" id="KW-0489">Methyltransferase</keyword>
<feature type="binding site" evidence="5">
    <location>
        <position position="405"/>
    </location>
    <ligand>
        <name>Zn(2+)</name>
        <dbReference type="ChEBI" id="CHEBI:29105"/>
    </ligand>
</feature>
<dbReference type="EMBL" id="JARJCW010000022">
    <property type="protein sequence ID" value="KAJ7213032.1"/>
    <property type="molecule type" value="Genomic_DNA"/>
</dbReference>
<keyword evidence="2 5" id="KW-0808">Transferase</keyword>
<proteinExistence type="predicted"/>
<dbReference type="GO" id="GO:0033528">
    <property type="term" value="P:S-methylmethionine cycle"/>
    <property type="evidence" value="ECO:0007669"/>
    <property type="project" value="TreeGrafter"/>
</dbReference>
<evidence type="ECO:0000256" key="2">
    <source>
        <dbReference type="ARBA" id="ARBA00022679"/>
    </source>
</evidence>
<dbReference type="InterPro" id="IPR036589">
    <property type="entry name" value="HCY_dom_sf"/>
</dbReference>
<dbReference type="Pfam" id="PF02574">
    <property type="entry name" value="S-methyl_trans"/>
    <property type="match status" value="1"/>
</dbReference>
<evidence type="ECO:0000313" key="8">
    <source>
        <dbReference type="Proteomes" id="UP001219525"/>
    </source>
</evidence>
<evidence type="ECO:0000259" key="6">
    <source>
        <dbReference type="PROSITE" id="PS50970"/>
    </source>
</evidence>
<comment type="cofactor">
    <cofactor evidence="5">
        <name>Zn(2+)</name>
        <dbReference type="ChEBI" id="CHEBI:29105"/>
    </cofactor>
</comment>
<organism evidence="7 8">
    <name type="scientific">Mycena pura</name>
    <dbReference type="NCBI Taxonomy" id="153505"/>
    <lineage>
        <taxon>Eukaryota</taxon>
        <taxon>Fungi</taxon>
        <taxon>Dikarya</taxon>
        <taxon>Basidiomycota</taxon>
        <taxon>Agaricomycotina</taxon>
        <taxon>Agaricomycetes</taxon>
        <taxon>Agaricomycetidae</taxon>
        <taxon>Agaricales</taxon>
        <taxon>Marasmiineae</taxon>
        <taxon>Mycenaceae</taxon>
        <taxon>Mycena</taxon>
    </lineage>
</organism>
<dbReference type="PROSITE" id="PS50970">
    <property type="entry name" value="HCY"/>
    <property type="match status" value="1"/>
</dbReference>
<dbReference type="Proteomes" id="UP001219525">
    <property type="component" value="Unassembled WGS sequence"/>
</dbReference>